<dbReference type="AlphaFoldDB" id="A0A8J3F7A6"/>
<feature type="transmembrane region" description="Helical" evidence="1">
    <location>
        <begin position="266"/>
        <end position="284"/>
    </location>
</feature>
<name>A0A8J3F7A6_9ACTN</name>
<dbReference type="SMART" id="SM00255">
    <property type="entry name" value="TIR"/>
    <property type="match status" value="1"/>
</dbReference>
<dbReference type="PROSITE" id="PS50104">
    <property type="entry name" value="TIR"/>
    <property type="match status" value="1"/>
</dbReference>
<dbReference type="Gene3D" id="3.40.50.10140">
    <property type="entry name" value="Toll/interleukin-1 receptor homology (TIR) domain"/>
    <property type="match status" value="1"/>
</dbReference>
<feature type="transmembrane region" description="Helical" evidence="1">
    <location>
        <begin position="207"/>
        <end position="227"/>
    </location>
</feature>
<gene>
    <name evidence="3" type="ORF">GCM10010123_00920</name>
</gene>
<keyword evidence="4" id="KW-1185">Reference proteome</keyword>
<keyword evidence="1" id="KW-0472">Membrane</keyword>
<accession>A0A8J3F7A6</accession>
<evidence type="ECO:0000259" key="2">
    <source>
        <dbReference type="PROSITE" id="PS50104"/>
    </source>
</evidence>
<reference evidence="3" key="1">
    <citation type="journal article" date="2014" name="Int. J. Syst. Evol. Microbiol.">
        <title>Complete genome sequence of Corynebacterium casei LMG S-19264T (=DSM 44701T), isolated from a smear-ripened cheese.</title>
        <authorList>
            <consortium name="US DOE Joint Genome Institute (JGI-PGF)"/>
            <person name="Walter F."/>
            <person name="Albersmeier A."/>
            <person name="Kalinowski J."/>
            <person name="Ruckert C."/>
        </authorList>
    </citation>
    <scope>NUCLEOTIDE SEQUENCE</scope>
    <source>
        <strain evidence="3">JCM 3090</strain>
    </source>
</reference>
<dbReference type="GO" id="GO:0007165">
    <property type="term" value="P:signal transduction"/>
    <property type="evidence" value="ECO:0007669"/>
    <property type="project" value="InterPro"/>
</dbReference>
<protein>
    <recommendedName>
        <fullName evidence="2">TIR domain-containing protein</fullName>
    </recommendedName>
</protein>
<dbReference type="Pfam" id="PF13676">
    <property type="entry name" value="TIR_2"/>
    <property type="match status" value="1"/>
</dbReference>
<feature type="transmembrane region" description="Helical" evidence="1">
    <location>
        <begin position="233"/>
        <end position="254"/>
    </location>
</feature>
<dbReference type="InterPro" id="IPR000157">
    <property type="entry name" value="TIR_dom"/>
</dbReference>
<organism evidence="3 4">
    <name type="scientific">Pilimelia anulata</name>
    <dbReference type="NCBI Taxonomy" id="53371"/>
    <lineage>
        <taxon>Bacteria</taxon>
        <taxon>Bacillati</taxon>
        <taxon>Actinomycetota</taxon>
        <taxon>Actinomycetes</taxon>
        <taxon>Micromonosporales</taxon>
        <taxon>Micromonosporaceae</taxon>
        <taxon>Pilimelia</taxon>
    </lineage>
</organism>
<feature type="domain" description="TIR" evidence="2">
    <location>
        <begin position="2"/>
        <end position="129"/>
    </location>
</feature>
<reference evidence="3" key="2">
    <citation type="submission" date="2020-09" db="EMBL/GenBank/DDBJ databases">
        <authorList>
            <person name="Sun Q."/>
            <person name="Ohkuma M."/>
        </authorList>
    </citation>
    <scope>NUCLEOTIDE SEQUENCE</scope>
    <source>
        <strain evidence="3">JCM 3090</strain>
    </source>
</reference>
<comment type="caution">
    <text evidence="3">The sequence shown here is derived from an EMBL/GenBank/DDBJ whole genome shotgun (WGS) entry which is preliminary data.</text>
</comment>
<evidence type="ECO:0000256" key="1">
    <source>
        <dbReference type="SAM" id="Phobius"/>
    </source>
</evidence>
<keyword evidence="1" id="KW-1133">Transmembrane helix</keyword>
<evidence type="ECO:0000313" key="4">
    <source>
        <dbReference type="Proteomes" id="UP000649739"/>
    </source>
</evidence>
<dbReference type="SUPFAM" id="SSF52200">
    <property type="entry name" value="Toll/Interleukin receptor TIR domain"/>
    <property type="match status" value="1"/>
</dbReference>
<evidence type="ECO:0000313" key="3">
    <source>
        <dbReference type="EMBL" id="GGJ74779.1"/>
    </source>
</evidence>
<keyword evidence="1" id="KW-0812">Transmembrane</keyword>
<dbReference type="InterPro" id="IPR035897">
    <property type="entry name" value="Toll_tir_struct_dom_sf"/>
</dbReference>
<dbReference type="RefSeq" id="WP_189167988.1">
    <property type="nucleotide sequence ID" value="NZ_BMQB01000001.1"/>
</dbReference>
<sequence>MQDAEVFLSYSRTDLDAALRLAKRLDLRGRHTWLDLRELPAGAQWRREIAAEIENAPLFVFLLTPDSAASPACREELDLAERAGKRIIPVLHRAVDPAAVPPALADRQWVFLRDGDDFGEGVDALLTALAVDTDWAYAHTRLLRRARDWDAAGRGDAGLLTEAELAALRGELADAPREPRLTNLQSAYVAESQAGALRGQRRHVRGYYVVAILLALVQFALVYGALFDELSESALVVLAPTWLLPLIFGLAGLLARRPSLPRMLGATAAGGLLLYVLYVTVWPAL</sequence>
<proteinExistence type="predicted"/>
<dbReference type="EMBL" id="BMQB01000001">
    <property type="protein sequence ID" value="GGJ74779.1"/>
    <property type="molecule type" value="Genomic_DNA"/>
</dbReference>
<dbReference type="Proteomes" id="UP000649739">
    <property type="component" value="Unassembled WGS sequence"/>
</dbReference>